<organism evidence="1 2">
    <name type="scientific">Aquimarina addita</name>
    <dbReference type="NCBI Taxonomy" id="870485"/>
    <lineage>
        <taxon>Bacteria</taxon>
        <taxon>Pseudomonadati</taxon>
        <taxon>Bacteroidota</taxon>
        <taxon>Flavobacteriia</taxon>
        <taxon>Flavobacteriales</taxon>
        <taxon>Flavobacteriaceae</taxon>
        <taxon>Aquimarina</taxon>
    </lineage>
</organism>
<evidence type="ECO:0000313" key="2">
    <source>
        <dbReference type="Proteomes" id="UP001500459"/>
    </source>
</evidence>
<proteinExistence type="predicted"/>
<name>A0ABP6UPL4_9FLAO</name>
<dbReference type="EMBL" id="BAABCW010000011">
    <property type="protein sequence ID" value="GAA3512358.1"/>
    <property type="molecule type" value="Genomic_DNA"/>
</dbReference>
<evidence type="ECO:0008006" key="3">
    <source>
        <dbReference type="Google" id="ProtNLM"/>
    </source>
</evidence>
<keyword evidence="2" id="KW-1185">Reference proteome</keyword>
<dbReference type="Proteomes" id="UP001500459">
    <property type="component" value="Unassembled WGS sequence"/>
</dbReference>
<protein>
    <recommendedName>
        <fullName evidence="3">DUF4369 domain-containing protein</fullName>
    </recommendedName>
</protein>
<reference evidence="2" key="1">
    <citation type="journal article" date="2019" name="Int. J. Syst. Evol. Microbiol.">
        <title>The Global Catalogue of Microorganisms (GCM) 10K type strain sequencing project: providing services to taxonomists for standard genome sequencing and annotation.</title>
        <authorList>
            <consortium name="The Broad Institute Genomics Platform"/>
            <consortium name="The Broad Institute Genome Sequencing Center for Infectious Disease"/>
            <person name="Wu L."/>
            <person name="Ma J."/>
        </authorList>
    </citation>
    <scope>NUCLEOTIDE SEQUENCE [LARGE SCALE GENOMIC DNA]</scope>
    <source>
        <strain evidence="2">JCM 17106</strain>
    </source>
</reference>
<sequence>MCSYTYVSAQDQQIAVSPINQQEFEVRSLTGVPYTIIFEGSKIDGQYHLASNGSLTFKTADMVGTKSTLRIKFEKEMHLSMENKLVEDYRSDVEWVKSMLDITEKKEFELFPSRPIMTDEGFDKLKTKVFEYATTESKERYFYQWMDKVNYSVGAFRFFKSLYNASNGEDNEQRPNFLPINVYEVLHQ</sequence>
<accession>A0ABP6UPL4</accession>
<gene>
    <name evidence="1" type="ORF">GCM10022393_27630</name>
</gene>
<evidence type="ECO:0000313" key="1">
    <source>
        <dbReference type="EMBL" id="GAA3512358.1"/>
    </source>
</evidence>
<comment type="caution">
    <text evidence="1">The sequence shown here is derived from an EMBL/GenBank/DDBJ whole genome shotgun (WGS) entry which is preliminary data.</text>
</comment>